<evidence type="ECO:0000313" key="2">
    <source>
        <dbReference type="Proteomes" id="UP000828390"/>
    </source>
</evidence>
<evidence type="ECO:0000313" key="1">
    <source>
        <dbReference type="EMBL" id="KAH3877825.1"/>
    </source>
</evidence>
<sequence>MAHHTHSVMSVWPTTHTQVCQYGFHTDSVMPLRFTTQTQRCQYCSPHILGDVTSDHQTDSEISVWLPTHTL</sequence>
<dbReference type="EMBL" id="JAIWYP010000001">
    <property type="protein sequence ID" value="KAH3877825.1"/>
    <property type="molecule type" value="Genomic_DNA"/>
</dbReference>
<reference evidence="1" key="2">
    <citation type="submission" date="2020-11" db="EMBL/GenBank/DDBJ databases">
        <authorList>
            <person name="McCartney M.A."/>
            <person name="Auch B."/>
            <person name="Kono T."/>
            <person name="Mallez S."/>
            <person name="Becker A."/>
            <person name="Gohl D.M."/>
            <person name="Silverstein K.A.T."/>
            <person name="Koren S."/>
            <person name="Bechman K.B."/>
            <person name="Herman A."/>
            <person name="Abrahante J.E."/>
            <person name="Garbe J."/>
        </authorList>
    </citation>
    <scope>NUCLEOTIDE SEQUENCE</scope>
    <source>
        <strain evidence="1">Duluth1</strain>
        <tissue evidence="1">Whole animal</tissue>
    </source>
</reference>
<gene>
    <name evidence="1" type="ORF">DPMN_001703</name>
</gene>
<keyword evidence="2" id="KW-1185">Reference proteome</keyword>
<reference evidence="1" key="1">
    <citation type="journal article" date="2019" name="bioRxiv">
        <title>The Genome of the Zebra Mussel, Dreissena polymorpha: A Resource for Invasive Species Research.</title>
        <authorList>
            <person name="McCartney M.A."/>
            <person name="Auch B."/>
            <person name="Kono T."/>
            <person name="Mallez S."/>
            <person name="Zhang Y."/>
            <person name="Obille A."/>
            <person name="Becker A."/>
            <person name="Abrahante J.E."/>
            <person name="Garbe J."/>
            <person name="Badalamenti J.P."/>
            <person name="Herman A."/>
            <person name="Mangelson H."/>
            <person name="Liachko I."/>
            <person name="Sullivan S."/>
            <person name="Sone E.D."/>
            <person name="Koren S."/>
            <person name="Silverstein K.A.T."/>
            <person name="Beckman K.B."/>
            <person name="Gohl D.M."/>
        </authorList>
    </citation>
    <scope>NUCLEOTIDE SEQUENCE</scope>
    <source>
        <strain evidence="1">Duluth1</strain>
        <tissue evidence="1">Whole animal</tissue>
    </source>
</reference>
<accession>A0A9D4MKJ4</accession>
<dbReference type="Proteomes" id="UP000828390">
    <property type="component" value="Unassembled WGS sequence"/>
</dbReference>
<name>A0A9D4MKJ4_DREPO</name>
<organism evidence="1 2">
    <name type="scientific">Dreissena polymorpha</name>
    <name type="common">Zebra mussel</name>
    <name type="synonym">Mytilus polymorpha</name>
    <dbReference type="NCBI Taxonomy" id="45954"/>
    <lineage>
        <taxon>Eukaryota</taxon>
        <taxon>Metazoa</taxon>
        <taxon>Spiralia</taxon>
        <taxon>Lophotrochozoa</taxon>
        <taxon>Mollusca</taxon>
        <taxon>Bivalvia</taxon>
        <taxon>Autobranchia</taxon>
        <taxon>Heteroconchia</taxon>
        <taxon>Euheterodonta</taxon>
        <taxon>Imparidentia</taxon>
        <taxon>Neoheterodontei</taxon>
        <taxon>Myida</taxon>
        <taxon>Dreissenoidea</taxon>
        <taxon>Dreissenidae</taxon>
        <taxon>Dreissena</taxon>
    </lineage>
</organism>
<comment type="caution">
    <text evidence="1">The sequence shown here is derived from an EMBL/GenBank/DDBJ whole genome shotgun (WGS) entry which is preliminary data.</text>
</comment>
<protein>
    <submittedName>
        <fullName evidence="1">Uncharacterized protein</fullName>
    </submittedName>
</protein>
<proteinExistence type="predicted"/>
<dbReference type="AlphaFoldDB" id="A0A9D4MKJ4"/>